<organism evidence="3 4">
    <name type="scientific">Allorhizobium terrae</name>
    <dbReference type="NCBI Taxonomy" id="1848972"/>
    <lineage>
        <taxon>Bacteria</taxon>
        <taxon>Pseudomonadati</taxon>
        <taxon>Pseudomonadota</taxon>
        <taxon>Alphaproteobacteria</taxon>
        <taxon>Hyphomicrobiales</taxon>
        <taxon>Rhizobiaceae</taxon>
        <taxon>Rhizobium/Agrobacterium group</taxon>
        <taxon>Allorhizobium</taxon>
    </lineage>
</organism>
<feature type="transmembrane region" description="Helical" evidence="1">
    <location>
        <begin position="40"/>
        <end position="63"/>
    </location>
</feature>
<feature type="transmembrane region" description="Helical" evidence="1">
    <location>
        <begin position="125"/>
        <end position="149"/>
    </location>
</feature>
<keyword evidence="1" id="KW-1133">Transmembrane helix</keyword>
<evidence type="ECO:0000313" key="3">
    <source>
        <dbReference type="EMBL" id="THF49390.1"/>
    </source>
</evidence>
<feature type="domain" description="VTT" evidence="2">
    <location>
        <begin position="23"/>
        <end position="142"/>
    </location>
</feature>
<dbReference type="PANTHER" id="PTHR42709">
    <property type="entry name" value="ALKALINE PHOSPHATASE LIKE PROTEIN"/>
    <property type="match status" value="1"/>
</dbReference>
<evidence type="ECO:0000313" key="4">
    <source>
        <dbReference type="Proteomes" id="UP000310754"/>
    </source>
</evidence>
<evidence type="ECO:0000259" key="2">
    <source>
        <dbReference type="Pfam" id="PF09335"/>
    </source>
</evidence>
<feature type="transmembrane region" description="Helical" evidence="1">
    <location>
        <begin position="161"/>
        <end position="179"/>
    </location>
</feature>
<comment type="caution">
    <text evidence="3">The sequence shown here is derived from an EMBL/GenBank/DDBJ whole genome shotgun (WGS) entry which is preliminary data.</text>
</comment>
<protein>
    <submittedName>
        <fullName evidence="3">DedA family protein</fullName>
    </submittedName>
</protein>
<name>A0A4S3ZUF1_9HYPH</name>
<proteinExistence type="predicted"/>
<gene>
    <name evidence="3" type="ORF">E6C51_13400</name>
</gene>
<dbReference type="Pfam" id="PF09335">
    <property type="entry name" value="VTT_dom"/>
    <property type="match status" value="1"/>
</dbReference>
<dbReference type="AlphaFoldDB" id="A0A4S3ZUF1"/>
<evidence type="ECO:0000256" key="1">
    <source>
        <dbReference type="SAM" id="Phobius"/>
    </source>
</evidence>
<accession>A0A4S3ZUF1</accession>
<dbReference type="GO" id="GO:0005886">
    <property type="term" value="C:plasma membrane"/>
    <property type="evidence" value="ECO:0007669"/>
    <property type="project" value="TreeGrafter"/>
</dbReference>
<sequence length="185" mass="20199">MSIEHFVEHYGLLAVFGGAGIEGEAVVFLGGVLAHRGLLIYWQVAMAAAAGSFLMDQLLFFAGRYASGNLWVRKLISHPILIRVTELLERYPTGFVVAFRWIYGMRTISPIVIGMSRIPTLKFMALNAMAAAIWGPVIAGIGFIFGHGIETLLGRFALEAHLAFALVAILVVLCAAVLYQKYAEK</sequence>
<dbReference type="InterPro" id="IPR051311">
    <property type="entry name" value="DedA_domain"/>
</dbReference>
<keyword evidence="1" id="KW-0472">Membrane</keyword>
<keyword evidence="4" id="KW-1185">Reference proteome</keyword>
<keyword evidence="1" id="KW-0812">Transmembrane</keyword>
<dbReference type="InterPro" id="IPR032816">
    <property type="entry name" value="VTT_dom"/>
</dbReference>
<feature type="transmembrane region" description="Helical" evidence="1">
    <location>
        <begin position="12"/>
        <end position="34"/>
    </location>
</feature>
<reference evidence="3 4" key="1">
    <citation type="submission" date="2019-04" db="EMBL/GenBank/DDBJ databases">
        <title>Rhizobium terrae sp. nov., isolated from a paddy soil.</title>
        <authorList>
            <person name="Lin S.-Y."/>
            <person name="Hameed A."/>
            <person name="Huang H.-I."/>
            <person name="Young C.-C."/>
        </authorList>
    </citation>
    <scope>NUCLEOTIDE SEQUENCE [LARGE SCALE GENOMIC DNA]</scope>
    <source>
        <strain evidence="3 4">CC-HIH110</strain>
    </source>
</reference>
<dbReference type="EMBL" id="SSOA01000006">
    <property type="protein sequence ID" value="THF49390.1"/>
    <property type="molecule type" value="Genomic_DNA"/>
</dbReference>
<dbReference type="PANTHER" id="PTHR42709:SF2">
    <property type="entry name" value="INNER MEMBRANE PROTEIN YOHD"/>
    <property type="match status" value="1"/>
</dbReference>
<dbReference type="RefSeq" id="WP_190236348.1">
    <property type="nucleotide sequence ID" value="NZ_SSOA01000006.1"/>
</dbReference>
<dbReference type="Proteomes" id="UP000310754">
    <property type="component" value="Unassembled WGS sequence"/>
</dbReference>